<dbReference type="InterPro" id="IPR027417">
    <property type="entry name" value="P-loop_NTPase"/>
</dbReference>
<feature type="transmembrane region" description="Helical" evidence="1">
    <location>
        <begin position="510"/>
        <end position="527"/>
    </location>
</feature>
<dbReference type="Gene3D" id="1.25.40.10">
    <property type="entry name" value="Tetratricopeptide repeat domain"/>
    <property type="match status" value="4"/>
</dbReference>
<comment type="caution">
    <text evidence="3">The sequence shown here is derived from an EMBL/GenBank/DDBJ whole genome shotgun (WGS) entry which is preliminary data.</text>
</comment>
<dbReference type="PANTHER" id="PTHR47934">
    <property type="entry name" value="PENTATRICOPEPTIDE REPEAT-CONTAINING PROTEIN PET309, MITOCHONDRIAL"/>
    <property type="match status" value="1"/>
</dbReference>
<keyword evidence="1" id="KW-1133">Transmembrane helix</keyword>
<keyword evidence="1" id="KW-0472">Membrane</keyword>
<dbReference type="Proteomes" id="UP000696294">
    <property type="component" value="Unassembled WGS sequence"/>
</dbReference>
<dbReference type="InterPro" id="IPR051114">
    <property type="entry name" value="Mito_RNA_Proc_CCM1"/>
</dbReference>
<sequence>MGNLATDTITVRAPWWTPTTWTATGLLVLGAMGLLVLQARTASLQDRAAALDHAVEALRRRLEEQYAYESVLRRLRQPLPIQVRWISTARPIAAARDVVMDPAAAASASPAATWAEKPLAGATSQIVERYRSLTHRQLVIIGEPGAGKSGLALLLALGLLEEAVEGEPVPVLITMSAWSPQQEDGRKVRQESFESFAARYLTQTYPDVLGTVPEGGLWAAEQLIKQARLLLILDGLDEMPAHQHAPALRRLDDYAALGRPLVVTSRIREYEQAVRDHQQLISRAAVVELQPVGIDQAIEYLSHPEPAYPRWEPVFTYLLAQRDSALARVLSTPLMVSLARAAYQSPSTDPAELTRIPGEGEIRASLIDTYITGVHNPAPPTPPGHKPPNVCPAHIARRYLETLALQLHLSGTVELLWWQLRADLFTHRPYRALFCLASLVCVLVAGAAATMMGLMSAVWITIALGIPLILASGDRLMPWPTYDATPRWYYTYGRIRDFLHQYSRPRRLPMLRAGIGTWCGLLTGLIIGDLLEAVLGAAVAAMIVPFLRGDRIGFGPGSAMPKPTLRAQHSATLSAATMHAAAGSFLFTVIATFTHSPAPWTTATVAAFVFGWTAACLAGLWTWLAYRATHLRLVIRRRLPLRLNAFLQEELRRGTLRRTGTTWQFRHLILQEHLARTIVPEHLTVHADHGHVLAGEQLAKLLLSKGQRDELCRRADRGDWPAGRALAEALVDRGEVSEAIASLRRFAAHPNGYIAGEASDLLVEVLLQHGRVDDAISLLAAQVAHGRSTVLERLADVLVGQDRAEDAIALLQEYADRDDPPTSGEWRISYLAERQLVKLLAERGRANDLRARVEHGSILAVEQLAKLLSDAGAAEEAIALLRAHVERANVIVLTQLAELLAAQGRRKEAIALLRPHAVNPQLLWLAHNPLAKLLADEGDLEEAGAVLREQIRSGWEVSTARTDLAALLVRQGQVEEAITILSEGLKAGAGLSTAIEDLTKLLVHQGQIEEAITMLQHRVERGDDWSAYVASMQLVDLLLGQGRTEDAIVSLRGQIQNGVLGADDRLVTVLTDEGRLEEAIVLLHERADAGDWHAAVHLAELLVVAGRVDEAILLLRAAAGQGVEAATALWISYASSATRTPSEPVLRFGGSSGRCGRSSGRRSWSI</sequence>
<proteinExistence type="predicted"/>
<dbReference type="RefSeq" id="WP_168018796.1">
    <property type="nucleotide sequence ID" value="NZ_JAATEP010000059.1"/>
</dbReference>
<evidence type="ECO:0000313" key="3">
    <source>
        <dbReference type="EMBL" id="NJP97113.1"/>
    </source>
</evidence>
<dbReference type="EMBL" id="JAATEP010000059">
    <property type="protein sequence ID" value="NJP97113.1"/>
    <property type="molecule type" value="Genomic_DNA"/>
</dbReference>
<accession>A0ABX1BPM1</accession>
<dbReference type="InterPro" id="IPR007111">
    <property type="entry name" value="NACHT_NTPase"/>
</dbReference>
<feature type="transmembrane region" description="Helical" evidence="1">
    <location>
        <begin position="20"/>
        <end position="37"/>
    </location>
</feature>
<feature type="transmembrane region" description="Helical" evidence="1">
    <location>
        <begin position="570"/>
        <end position="593"/>
    </location>
</feature>
<dbReference type="Pfam" id="PF13432">
    <property type="entry name" value="TPR_16"/>
    <property type="match status" value="1"/>
</dbReference>
<feature type="transmembrane region" description="Helical" evidence="1">
    <location>
        <begin position="430"/>
        <end position="448"/>
    </location>
</feature>
<keyword evidence="4" id="KW-1185">Reference proteome</keyword>
<protein>
    <submittedName>
        <fullName evidence="3">NACHT domain-containing protein</fullName>
    </submittedName>
</protein>
<feature type="transmembrane region" description="Helical" evidence="1">
    <location>
        <begin position="454"/>
        <end position="471"/>
    </location>
</feature>
<feature type="transmembrane region" description="Helical" evidence="1">
    <location>
        <begin position="605"/>
        <end position="626"/>
    </location>
</feature>
<organism evidence="3 4">
    <name type="scientific">Nonomuraea composti</name>
    <dbReference type="NCBI Taxonomy" id="2720023"/>
    <lineage>
        <taxon>Bacteria</taxon>
        <taxon>Bacillati</taxon>
        <taxon>Actinomycetota</taxon>
        <taxon>Actinomycetes</taxon>
        <taxon>Streptosporangiales</taxon>
        <taxon>Streptosporangiaceae</taxon>
        <taxon>Nonomuraea</taxon>
    </lineage>
</organism>
<dbReference type="Gene3D" id="3.40.50.300">
    <property type="entry name" value="P-loop containing nucleotide triphosphate hydrolases"/>
    <property type="match status" value="1"/>
</dbReference>
<feature type="domain" description="NACHT" evidence="2">
    <location>
        <begin position="136"/>
        <end position="302"/>
    </location>
</feature>
<name>A0ABX1BPM1_9ACTN</name>
<gene>
    <name evidence="3" type="ORF">HCN51_48135</name>
</gene>
<dbReference type="SUPFAM" id="SSF52540">
    <property type="entry name" value="P-loop containing nucleoside triphosphate hydrolases"/>
    <property type="match status" value="1"/>
</dbReference>
<dbReference type="InterPro" id="IPR011990">
    <property type="entry name" value="TPR-like_helical_dom_sf"/>
</dbReference>
<evidence type="ECO:0000256" key="1">
    <source>
        <dbReference type="SAM" id="Phobius"/>
    </source>
</evidence>
<evidence type="ECO:0000313" key="4">
    <source>
        <dbReference type="Proteomes" id="UP000696294"/>
    </source>
</evidence>
<reference evidence="3 4" key="1">
    <citation type="submission" date="2020-03" db="EMBL/GenBank/DDBJ databases">
        <title>WGS of actinomycetes isolated from Thailand.</title>
        <authorList>
            <person name="Thawai C."/>
        </authorList>
    </citation>
    <scope>NUCLEOTIDE SEQUENCE [LARGE SCALE GENOMIC DNA]</scope>
    <source>
        <strain evidence="3 4">FMUSA5-5</strain>
    </source>
</reference>
<dbReference type="PANTHER" id="PTHR47934:SF6">
    <property type="entry name" value="MITOCHONDRIAL GROUP I INTRON SPLICING FACTOR CCM1-RELATED"/>
    <property type="match status" value="1"/>
</dbReference>
<dbReference type="Pfam" id="PF05729">
    <property type="entry name" value="NACHT"/>
    <property type="match status" value="1"/>
</dbReference>
<keyword evidence="1" id="KW-0812">Transmembrane</keyword>
<dbReference type="SUPFAM" id="SSF48452">
    <property type="entry name" value="TPR-like"/>
    <property type="match status" value="2"/>
</dbReference>
<evidence type="ECO:0000259" key="2">
    <source>
        <dbReference type="Pfam" id="PF05729"/>
    </source>
</evidence>